<feature type="compositionally biased region" description="Basic and acidic residues" evidence="3">
    <location>
        <begin position="32"/>
        <end position="43"/>
    </location>
</feature>
<dbReference type="SMART" id="SM00382">
    <property type="entry name" value="AAA"/>
    <property type="match status" value="2"/>
</dbReference>
<dbReference type="CDD" id="cd19511">
    <property type="entry name" value="RecA-like_CDC48_r2-like"/>
    <property type="match status" value="1"/>
</dbReference>
<dbReference type="Gene3D" id="1.10.8.60">
    <property type="match status" value="2"/>
</dbReference>
<dbReference type="PANTHER" id="PTHR23077">
    <property type="entry name" value="AAA-FAMILY ATPASE"/>
    <property type="match status" value="1"/>
</dbReference>
<feature type="compositionally biased region" description="Basic residues" evidence="3">
    <location>
        <begin position="1"/>
        <end position="10"/>
    </location>
</feature>
<dbReference type="Gene3D" id="3.40.50.300">
    <property type="entry name" value="P-loop containing nucleotide triphosphate hydrolases"/>
    <property type="match status" value="2"/>
</dbReference>
<dbReference type="Pfam" id="PF00004">
    <property type="entry name" value="AAA"/>
    <property type="match status" value="2"/>
</dbReference>
<feature type="domain" description="AAA+ ATPase" evidence="4">
    <location>
        <begin position="454"/>
        <end position="589"/>
    </location>
</feature>
<dbReference type="FunFam" id="3.40.50.300:FF:000661">
    <property type="entry name" value="calmodulin-interacting protein 111 isoform X1"/>
    <property type="match status" value="1"/>
</dbReference>
<dbReference type="GO" id="GO:0016887">
    <property type="term" value="F:ATP hydrolysis activity"/>
    <property type="evidence" value="ECO:0007669"/>
    <property type="project" value="InterPro"/>
</dbReference>
<dbReference type="InterPro" id="IPR027417">
    <property type="entry name" value="P-loop_NTPase"/>
</dbReference>
<dbReference type="FunFam" id="3.40.50.300:FF:000012">
    <property type="entry name" value="Transitional endoplasmic reticulum ATPase"/>
    <property type="match status" value="1"/>
</dbReference>
<reference evidence="5 6" key="1">
    <citation type="journal article" date="2019" name="Nat. Plants">
        <title>Stout camphor tree genome fills gaps in understanding of flowering plant genome evolution.</title>
        <authorList>
            <person name="Chaw S.M."/>
            <person name="Liu Y.C."/>
            <person name="Wu Y.W."/>
            <person name="Wang H.Y."/>
            <person name="Lin C.I."/>
            <person name="Wu C.S."/>
            <person name="Ke H.M."/>
            <person name="Chang L.Y."/>
            <person name="Hsu C.Y."/>
            <person name="Yang H.T."/>
            <person name="Sudianto E."/>
            <person name="Hsu M.H."/>
            <person name="Wu K.P."/>
            <person name="Wang L.N."/>
            <person name="Leebens-Mack J.H."/>
            <person name="Tsai I.J."/>
        </authorList>
    </citation>
    <scope>NUCLEOTIDE SEQUENCE [LARGE SCALE GENOMIC DNA]</scope>
    <source>
        <strain evidence="6">cv. Chaw 1501</strain>
        <tissue evidence="5">Young leaves</tissue>
    </source>
</reference>
<feature type="domain" description="AAA+ ATPase" evidence="4">
    <location>
        <begin position="811"/>
        <end position="949"/>
    </location>
</feature>
<feature type="region of interest" description="Disordered" evidence="3">
    <location>
        <begin position="243"/>
        <end position="282"/>
    </location>
</feature>
<dbReference type="Proteomes" id="UP000283530">
    <property type="component" value="Unassembled WGS sequence"/>
</dbReference>
<proteinExistence type="predicted"/>
<dbReference type="PANTHER" id="PTHR23077:SF27">
    <property type="entry name" value="ATPASE FAMILY GENE 2 PROTEIN HOMOLOG A"/>
    <property type="match status" value="1"/>
</dbReference>
<evidence type="ECO:0000313" key="6">
    <source>
        <dbReference type="Proteomes" id="UP000283530"/>
    </source>
</evidence>
<dbReference type="STRING" id="337451.A0A3S3MV44"/>
<feature type="compositionally biased region" description="Low complexity" evidence="3">
    <location>
        <begin position="13"/>
        <end position="31"/>
    </location>
</feature>
<accession>A0A3S3MV44</accession>
<dbReference type="InterPro" id="IPR050168">
    <property type="entry name" value="AAA_ATPase_domain"/>
</dbReference>
<protein>
    <submittedName>
        <fullName evidence="5">AAA+ ATPase domain-containing protein</fullName>
    </submittedName>
</protein>
<dbReference type="SUPFAM" id="SSF52540">
    <property type="entry name" value="P-loop containing nucleoside triphosphate hydrolases"/>
    <property type="match status" value="2"/>
</dbReference>
<dbReference type="GO" id="GO:0005524">
    <property type="term" value="F:ATP binding"/>
    <property type="evidence" value="ECO:0007669"/>
    <property type="project" value="UniProtKB-KW"/>
</dbReference>
<feature type="region of interest" description="Disordered" evidence="3">
    <location>
        <begin position="1"/>
        <end position="43"/>
    </location>
</feature>
<dbReference type="OrthoDB" id="27435at2759"/>
<dbReference type="EMBL" id="QPKB01000008">
    <property type="protein sequence ID" value="RWR90356.1"/>
    <property type="molecule type" value="Genomic_DNA"/>
</dbReference>
<dbReference type="AlphaFoldDB" id="A0A3S3MV44"/>
<dbReference type="InterPro" id="IPR058958">
    <property type="entry name" value="DPBB_CI111"/>
</dbReference>
<dbReference type="InterPro" id="IPR041569">
    <property type="entry name" value="AAA_lid_3"/>
</dbReference>
<organism evidence="5 6">
    <name type="scientific">Cinnamomum micranthum f. kanehirae</name>
    <dbReference type="NCBI Taxonomy" id="337451"/>
    <lineage>
        <taxon>Eukaryota</taxon>
        <taxon>Viridiplantae</taxon>
        <taxon>Streptophyta</taxon>
        <taxon>Embryophyta</taxon>
        <taxon>Tracheophyta</taxon>
        <taxon>Spermatophyta</taxon>
        <taxon>Magnoliopsida</taxon>
        <taxon>Magnoliidae</taxon>
        <taxon>Laurales</taxon>
        <taxon>Lauraceae</taxon>
        <taxon>Cinnamomum</taxon>
    </lineage>
</organism>
<sequence length="1002" mass="109623">MPPKSSKKPSKPSPSRSLSSSSDRSSPSSAAARREQQGPVNDEHLSRTLLDQASLKYPSLISPSSFIGQITAVDSNPSGHAATLWLSEAAMVTSSLFPGSLVSVSLATSSKKETTGDSPLQSLEEECARHFGLDIGDNAAVTVGSFFAFAVVFPSCKVLKNGVKLSWSLFCTMGGPDMGRTVFISPIQNQSVSHPFSASDKLCDYTNAETSHVPVYKCTDLYLKVVPSKSGQRLHGAIVSQVDDPTKDGNEHFENDQVSSPKTPSPYQSRLNSQGASQRRLRRGDNSILSVNHQSNVMSLDVSSITKALEDEKAKQLLEISAAWWLSARCLLRGNLVAIPIGPQIGFFRVDGADTLLVKWFKQDSTYERKCSSMPPETSSPCLVNHMDAAFLVESKAKVHMFSSMSSSMETPAKGDLSLLEDEERFGISKLGGLSKEFAELKQIIYDKIQHHANYTGVLLHGPPGTGKTSLACSCAHDSGVKLLSVNGPEIVSEVYGKSEKELHQVFDKAKQAASAMVFIDELDAIAPARHSGSEHLSQRMVVTLLKLMDEIKTTSVLVVAATNRPDSIDPALRRHGRFDREIEIGIMQCNSFQFIFVSIFEAFRSIYLFATGVPSREQRLDILLTLLSEINHSLIDTEIWSLASSTHGFVGADLASLCNKAALITLRRYNKLKYSYDLPTLNQQRLMPDHVDSMTCLLSDLTISSEDECAFGCDDKAPKSDNSLQASVLLSNDDRSCIMNQEHLLKVTFDDFEKARMEVRPSAMREVMVEVPKVSWEDIGGQDEVKKQLIEAVQWPQNHQSAFKRVGIRPPTGVLMFGPPGCSKTLMARAVASNAGLNFLAVKGPELFSKWVGESEKAVRSLFNKARAAAPSIIFFDEFDGLATTRGQENDGVSVADRVMTQLLVELDGLKQRVDVTVIAATNRPDKIDPALLRPGRFDRLLYVGPPNQADREDIFRINMRRMPCGPDVNVGALSRLTNGFTGADITSICREAALVALEVC</sequence>
<name>A0A3S3MV44_9MAGN</name>
<dbReference type="Pfam" id="PF26429">
    <property type="entry name" value="DPBB_CI111"/>
    <property type="match status" value="1"/>
</dbReference>
<evidence type="ECO:0000313" key="5">
    <source>
        <dbReference type="EMBL" id="RWR90356.1"/>
    </source>
</evidence>
<dbReference type="InterPro" id="IPR003959">
    <property type="entry name" value="ATPase_AAA_core"/>
</dbReference>
<dbReference type="InterPro" id="IPR003960">
    <property type="entry name" value="ATPase_AAA_CS"/>
</dbReference>
<keyword evidence="1" id="KW-0547">Nucleotide-binding</keyword>
<gene>
    <name evidence="5" type="ORF">CKAN_01944800</name>
</gene>
<keyword evidence="6" id="KW-1185">Reference proteome</keyword>
<dbReference type="PROSITE" id="PS00674">
    <property type="entry name" value="AAA"/>
    <property type="match status" value="2"/>
</dbReference>
<evidence type="ECO:0000256" key="3">
    <source>
        <dbReference type="SAM" id="MobiDB-lite"/>
    </source>
</evidence>
<dbReference type="GO" id="GO:0009507">
    <property type="term" value="C:chloroplast"/>
    <property type="evidence" value="ECO:0007669"/>
    <property type="project" value="TreeGrafter"/>
</dbReference>
<dbReference type="InterPro" id="IPR003593">
    <property type="entry name" value="AAA+_ATPase"/>
</dbReference>
<feature type="compositionally biased region" description="Basic and acidic residues" evidence="3">
    <location>
        <begin position="244"/>
        <end position="255"/>
    </location>
</feature>
<evidence type="ECO:0000256" key="1">
    <source>
        <dbReference type="ARBA" id="ARBA00022741"/>
    </source>
</evidence>
<feature type="compositionally biased region" description="Polar residues" evidence="3">
    <location>
        <begin position="256"/>
        <end position="277"/>
    </location>
</feature>
<keyword evidence="2" id="KW-0067">ATP-binding</keyword>
<dbReference type="Pfam" id="PF17862">
    <property type="entry name" value="AAA_lid_3"/>
    <property type="match status" value="2"/>
</dbReference>
<comment type="caution">
    <text evidence="5">The sequence shown here is derived from an EMBL/GenBank/DDBJ whole genome shotgun (WGS) entry which is preliminary data.</text>
</comment>
<evidence type="ECO:0000259" key="4">
    <source>
        <dbReference type="SMART" id="SM00382"/>
    </source>
</evidence>
<evidence type="ECO:0000256" key="2">
    <source>
        <dbReference type="ARBA" id="ARBA00022840"/>
    </source>
</evidence>